<dbReference type="SMART" id="SM00382">
    <property type="entry name" value="AAA"/>
    <property type="match status" value="2"/>
</dbReference>
<protein>
    <submittedName>
        <fullName evidence="9">VCP-like ATPase</fullName>
    </submittedName>
</protein>
<dbReference type="SUPFAM" id="SSF54585">
    <property type="entry name" value="Cdc48 domain 2-like"/>
    <property type="match status" value="1"/>
</dbReference>
<dbReference type="Proteomes" id="UP000075321">
    <property type="component" value="Unassembled WGS sequence"/>
</dbReference>
<dbReference type="NCBIfam" id="TIGR01243">
    <property type="entry name" value="CDC48"/>
    <property type="match status" value="1"/>
</dbReference>
<gene>
    <name evidence="9" type="primary">vat_4</name>
    <name evidence="9" type="ORF">HAPAU_20470</name>
</gene>
<dbReference type="SUPFAM" id="SSF52540">
    <property type="entry name" value="P-loop containing nucleoside triphosphate hydrolases"/>
    <property type="match status" value="2"/>
</dbReference>
<feature type="domain" description="CDC48" evidence="7">
    <location>
        <begin position="108"/>
        <end position="169"/>
    </location>
</feature>
<dbReference type="Gene3D" id="3.40.50.300">
    <property type="entry name" value="P-loop containing nucleotide triphosphate hydrolases"/>
    <property type="match status" value="2"/>
</dbReference>
<dbReference type="FunFam" id="3.40.50.300:FF:000018">
    <property type="entry name" value="Cell division control 48"/>
    <property type="match status" value="1"/>
</dbReference>
<dbReference type="Gene3D" id="2.40.40.20">
    <property type="match status" value="1"/>
</dbReference>
<dbReference type="FunFam" id="3.40.50.300:FF:000012">
    <property type="entry name" value="Transitional endoplasmic reticulum ATPase"/>
    <property type="match status" value="1"/>
</dbReference>
<dbReference type="InterPro" id="IPR029067">
    <property type="entry name" value="CDC48_domain_2-like_sf"/>
</dbReference>
<dbReference type="GO" id="GO:0005524">
    <property type="term" value="F:ATP binding"/>
    <property type="evidence" value="ECO:0007669"/>
    <property type="project" value="UniProtKB-KW"/>
</dbReference>
<accession>A0A151ADD3</accession>
<reference evidence="9 10" key="1">
    <citation type="submission" date="2016-02" db="EMBL/GenBank/DDBJ databases">
        <title>Genome sequence of Halalkalicoccus paucihalophilus DSM 24557.</title>
        <authorList>
            <person name="Poehlein A."/>
            <person name="Daniel R."/>
        </authorList>
    </citation>
    <scope>NUCLEOTIDE SEQUENCE [LARGE SCALE GENOMIC DNA]</scope>
    <source>
        <strain evidence="9 10">DSM 24557</strain>
    </source>
</reference>
<dbReference type="InterPro" id="IPR003593">
    <property type="entry name" value="AAA+_ATPase"/>
</dbReference>
<comment type="similarity">
    <text evidence="1">Belongs to the AAA ATPase family. CDC48 subfamily.</text>
</comment>
<dbReference type="PANTHER" id="PTHR23077">
    <property type="entry name" value="AAA-FAMILY ATPASE"/>
    <property type="match status" value="1"/>
</dbReference>
<dbReference type="SMART" id="SM01072">
    <property type="entry name" value="CDC48_2"/>
    <property type="match status" value="1"/>
</dbReference>
<evidence type="ECO:0000256" key="3">
    <source>
        <dbReference type="ARBA" id="ARBA00022741"/>
    </source>
</evidence>
<dbReference type="InterPro" id="IPR003338">
    <property type="entry name" value="CDC4_N-term_subdom"/>
</dbReference>
<dbReference type="SUPFAM" id="SSF50692">
    <property type="entry name" value="ADC-like"/>
    <property type="match status" value="1"/>
</dbReference>
<dbReference type="InterPro" id="IPR005938">
    <property type="entry name" value="AAA_ATPase_CDC48"/>
</dbReference>
<dbReference type="Pfam" id="PF17862">
    <property type="entry name" value="AAA_lid_3"/>
    <property type="match status" value="2"/>
</dbReference>
<dbReference type="InterPro" id="IPR003959">
    <property type="entry name" value="ATPase_AAA_core"/>
</dbReference>
<dbReference type="PANTHER" id="PTHR23077:SF171">
    <property type="entry name" value="NUCLEAR VALOSIN-CONTAINING PROTEIN-LIKE"/>
    <property type="match status" value="1"/>
</dbReference>
<dbReference type="InterPro" id="IPR009010">
    <property type="entry name" value="Asp_de-COase-like_dom_sf"/>
</dbReference>
<comment type="caution">
    <text evidence="9">The sequence shown here is derived from an EMBL/GenBank/DDBJ whole genome shotgun (WGS) entry which is preliminary data.</text>
</comment>
<evidence type="ECO:0000259" key="7">
    <source>
        <dbReference type="SMART" id="SM01072"/>
    </source>
</evidence>
<dbReference type="Gene3D" id="1.10.8.60">
    <property type="match status" value="2"/>
</dbReference>
<evidence type="ECO:0000313" key="9">
    <source>
        <dbReference type="EMBL" id="KYH25377.1"/>
    </source>
</evidence>
<keyword evidence="2" id="KW-0677">Repeat</keyword>
<dbReference type="InterPro" id="IPR003960">
    <property type="entry name" value="ATPase_AAA_CS"/>
</dbReference>
<dbReference type="PATRIC" id="fig|1008153.3.peg.2081"/>
<dbReference type="OrthoDB" id="77269at2157"/>
<feature type="domain" description="AAA+ ATPase" evidence="6">
    <location>
        <begin position="479"/>
        <end position="614"/>
    </location>
</feature>
<evidence type="ECO:0000313" key="10">
    <source>
        <dbReference type="Proteomes" id="UP000075321"/>
    </source>
</evidence>
<dbReference type="GO" id="GO:0016887">
    <property type="term" value="F:ATP hydrolysis activity"/>
    <property type="evidence" value="ECO:0007669"/>
    <property type="project" value="InterPro"/>
</dbReference>
<organism evidence="9 10">
    <name type="scientific">Halalkalicoccus paucihalophilus</name>
    <dbReference type="NCBI Taxonomy" id="1008153"/>
    <lineage>
        <taxon>Archaea</taxon>
        <taxon>Methanobacteriati</taxon>
        <taxon>Methanobacteriota</taxon>
        <taxon>Stenosarchaea group</taxon>
        <taxon>Halobacteria</taxon>
        <taxon>Halobacteriales</taxon>
        <taxon>Halococcaceae</taxon>
        <taxon>Halalkalicoccus</taxon>
    </lineage>
</organism>
<evidence type="ECO:0000256" key="2">
    <source>
        <dbReference type="ARBA" id="ARBA00022737"/>
    </source>
</evidence>
<sequence>MNESDVTLTVRGAEKRDAGRGVARLPEAARRALSVLSGDTVLIEGDRTTVAKVWPAGPSAESGTVQIDADTRANAGVSIGDAVSVRKQTVEDAESVTITPPVSISAEDAESVERAIKRDLRDRPVRTGERVRIERLGVGPFSITDTDPEGTVRITDSTRVTVPADVESTESAESTGDGRISYEDIGGLDEELDLVREMIELPLSEPELFRQVGIDAPKGVLLYGPPGTGKTLIARAVANEVDASFHTVSGPEIMSKYKGESEEQLREVFEKARESSPAIVFFDEIDSVAGKRDDSGDVENRVVAQLLSLMDGLDARGDVVVIGATNRVDSLDPALRRGGRFDREIEIGVPDAVGRREIFEVHTRGMPLAEDVSLDRLAEHTYGFVGADIHALATEAGMNALRRFRTDGGTLADLTVTRTDFDSARAAVDPSAMREFVAEAPQTDFSDVGGLDDAKRTLQEAIEWPLSYTELFEKTATEPPSGVLLYGPPGTGKTLLARAIASESGVNFIHVAGPELLDRYVGESEKAVRKVFERARQAAPSIVFFDEIDALAAERGQGHEVTERVVSQLLTELDGLADNPNLVVLAATNRKEALDRALIRPGRLEAHIEVPAPDETGRRAILEIHTREKPLSEDVDLDALASELDDYTGADLAALCRAASMRAIREVASEYGPEEAIDRADEIRIRKEHFEAARAGIEPSH</sequence>
<dbReference type="Pfam" id="PF02359">
    <property type="entry name" value="CDC48_N"/>
    <property type="match status" value="1"/>
</dbReference>
<dbReference type="FunFam" id="2.40.40.20:FF:000007">
    <property type="entry name" value="AAA family ATPase"/>
    <property type="match status" value="1"/>
</dbReference>
<dbReference type="InterPro" id="IPR050168">
    <property type="entry name" value="AAA_ATPase_domain"/>
</dbReference>
<feature type="region of interest" description="Disordered" evidence="5">
    <location>
        <begin position="1"/>
        <end position="20"/>
    </location>
</feature>
<keyword evidence="4" id="KW-0067">ATP-binding</keyword>
<proteinExistence type="inferred from homology"/>
<name>A0A151ADD3_9EURY</name>
<keyword evidence="3" id="KW-0547">Nucleotide-binding</keyword>
<feature type="domain" description="AAA+ ATPase" evidence="6">
    <location>
        <begin position="216"/>
        <end position="351"/>
    </location>
</feature>
<dbReference type="AlphaFoldDB" id="A0A151ADD3"/>
<dbReference type="InterPro" id="IPR041569">
    <property type="entry name" value="AAA_lid_3"/>
</dbReference>
<dbReference type="Pfam" id="PF02933">
    <property type="entry name" value="CDC48_2"/>
    <property type="match status" value="1"/>
</dbReference>
<dbReference type="PROSITE" id="PS00674">
    <property type="entry name" value="AAA"/>
    <property type="match status" value="2"/>
</dbReference>
<dbReference type="Gene3D" id="3.10.330.10">
    <property type="match status" value="1"/>
</dbReference>
<dbReference type="GO" id="GO:0005737">
    <property type="term" value="C:cytoplasm"/>
    <property type="evidence" value="ECO:0007669"/>
    <property type="project" value="UniProtKB-ARBA"/>
</dbReference>
<dbReference type="InterPro" id="IPR027417">
    <property type="entry name" value="P-loop_NTPase"/>
</dbReference>
<dbReference type="InterPro" id="IPR004201">
    <property type="entry name" value="Cdc48_dom2"/>
</dbReference>
<dbReference type="FunFam" id="1.10.8.60:FF:000189">
    <property type="entry name" value="AAA family ATPase, CDC48 subfamily"/>
    <property type="match status" value="1"/>
</dbReference>
<dbReference type="Pfam" id="PF00004">
    <property type="entry name" value="AAA"/>
    <property type="match status" value="2"/>
</dbReference>
<evidence type="ECO:0000256" key="5">
    <source>
        <dbReference type="SAM" id="MobiDB-lite"/>
    </source>
</evidence>
<evidence type="ECO:0000259" key="8">
    <source>
        <dbReference type="SMART" id="SM01073"/>
    </source>
</evidence>
<evidence type="ECO:0000256" key="4">
    <source>
        <dbReference type="ARBA" id="ARBA00022840"/>
    </source>
</evidence>
<keyword evidence="10" id="KW-1185">Reference proteome</keyword>
<feature type="domain" description="CDC48 N-terminal subdomain" evidence="8">
    <location>
        <begin position="7"/>
        <end position="90"/>
    </location>
</feature>
<dbReference type="EMBL" id="LTAZ01000005">
    <property type="protein sequence ID" value="KYH25377.1"/>
    <property type="molecule type" value="Genomic_DNA"/>
</dbReference>
<dbReference type="SMART" id="SM01073">
    <property type="entry name" value="CDC48_N"/>
    <property type="match status" value="1"/>
</dbReference>
<evidence type="ECO:0000259" key="6">
    <source>
        <dbReference type="SMART" id="SM00382"/>
    </source>
</evidence>
<dbReference type="RefSeq" id="WP_066382127.1">
    <property type="nucleotide sequence ID" value="NZ_LTAZ01000005.1"/>
</dbReference>
<evidence type="ECO:0000256" key="1">
    <source>
        <dbReference type="ARBA" id="ARBA00009833"/>
    </source>
</evidence>